<organism evidence="2 3">
    <name type="scientific">Vicia faba</name>
    <name type="common">Broad bean</name>
    <name type="synonym">Faba vulgaris</name>
    <dbReference type="NCBI Taxonomy" id="3906"/>
    <lineage>
        <taxon>Eukaryota</taxon>
        <taxon>Viridiplantae</taxon>
        <taxon>Streptophyta</taxon>
        <taxon>Embryophyta</taxon>
        <taxon>Tracheophyta</taxon>
        <taxon>Spermatophyta</taxon>
        <taxon>Magnoliopsida</taxon>
        <taxon>eudicotyledons</taxon>
        <taxon>Gunneridae</taxon>
        <taxon>Pentapetalae</taxon>
        <taxon>rosids</taxon>
        <taxon>fabids</taxon>
        <taxon>Fabales</taxon>
        <taxon>Fabaceae</taxon>
        <taxon>Papilionoideae</taxon>
        <taxon>50 kb inversion clade</taxon>
        <taxon>NPAAA clade</taxon>
        <taxon>Hologalegina</taxon>
        <taxon>IRL clade</taxon>
        <taxon>Fabeae</taxon>
        <taxon>Vicia</taxon>
    </lineage>
</organism>
<feature type="compositionally biased region" description="Basic and acidic residues" evidence="1">
    <location>
        <begin position="192"/>
        <end position="222"/>
    </location>
</feature>
<sequence length="354" mass="41159">MLPESHSSDKYWSVKDNTLREGFEKHHFKMGDSDYAQNFTIEDEDGSSFSSGVVQNITSTEKTNDFIGKIESSKEVNPNEYEIIEEKKVMIDCRKFIGCDIYKEFEGVKSLGTVITYMTSLKLFEVMYQNDSRLEYLNYNEVFSHLAEKDKIYEVQLTKPKRNPLEVRIEFERKRELARKLAANEKKITSKRKMEDSLRIEGKSSSKKEKTSDSHSSSKDINIKQTEVISQPKESAKSKKNENLKSTRKSTKKELKTKRRPWHAKRENATKEEPYEPYQFRGFYICKELNGIRSLGTVIGYCPEKNKLIIQYQSDDSMEYMTQLETLRSMAKHADIMPSPSASGSKKKTDKKKK</sequence>
<protein>
    <submittedName>
        <fullName evidence="2">Uncharacterized protein</fullName>
    </submittedName>
</protein>
<keyword evidence="3" id="KW-1185">Reference proteome</keyword>
<dbReference type="AlphaFoldDB" id="A0AAV0YVG2"/>
<proteinExistence type="predicted"/>
<dbReference type="EMBL" id="OX451736">
    <property type="protein sequence ID" value="CAI8587987.1"/>
    <property type="molecule type" value="Genomic_DNA"/>
</dbReference>
<evidence type="ECO:0000256" key="1">
    <source>
        <dbReference type="SAM" id="MobiDB-lite"/>
    </source>
</evidence>
<evidence type="ECO:0000313" key="3">
    <source>
        <dbReference type="Proteomes" id="UP001157006"/>
    </source>
</evidence>
<feature type="compositionally biased region" description="Basic residues" evidence="1">
    <location>
        <begin position="345"/>
        <end position="354"/>
    </location>
</feature>
<feature type="compositionally biased region" description="Basic and acidic residues" evidence="1">
    <location>
        <begin position="234"/>
        <end position="245"/>
    </location>
</feature>
<feature type="region of interest" description="Disordered" evidence="1">
    <location>
        <begin position="192"/>
        <end position="270"/>
    </location>
</feature>
<name>A0AAV0YVG2_VICFA</name>
<gene>
    <name evidence="2" type="ORF">VFH_I326240</name>
</gene>
<dbReference type="Proteomes" id="UP001157006">
    <property type="component" value="Chromosome 1L"/>
</dbReference>
<evidence type="ECO:0000313" key="2">
    <source>
        <dbReference type="EMBL" id="CAI8587987.1"/>
    </source>
</evidence>
<feature type="compositionally biased region" description="Polar residues" evidence="1">
    <location>
        <begin position="223"/>
        <end position="233"/>
    </location>
</feature>
<reference evidence="2 3" key="1">
    <citation type="submission" date="2023-01" db="EMBL/GenBank/DDBJ databases">
        <authorList>
            <person name="Kreplak J."/>
        </authorList>
    </citation>
    <scope>NUCLEOTIDE SEQUENCE [LARGE SCALE GENOMIC DNA]</scope>
</reference>
<accession>A0AAV0YVG2</accession>
<feature type="compositionally biased region" description="Basic residues" evidence="1">
    <location>
        <begin position="246"/>
        <end position="263"/>
    </location>
</feature>
<feature type="region of interest" description="Disordered" evidence="1">
    <location>
        <begin position="333"/>
        <end position="354"/>
    </location>
</feature>